<comment type="similarity">
    <text evidence="9">Belongs to the OXA1/ALB3/YidC family.</text>
</comment>
<evidence type="ECO:0000256" key="2">
    <source>
        <dbReference type="ARBA" id="ARBA00022448"/>
    </source>
</evidence>
<dbReference type="GO" id="GO:0051205">
    <property type="term" value="P:protein insertion into membrane"/>
    <property type="evidence" value="ECO:0007669"/>
    <property type="project" value="TreeGrafter"/>
</dbReference>
<evidence type="ECO:0000256" key="6">
    <source>
        <dbReference type="ARBA" id="ARBA00022989"/>
    </source>
</evidence>
<accession>A0A1G2NCU7</accession>
<dbReference type="NCBIfam" id="TIGR03592">
    <property type="entry name" value="yidC_oxa1_cterm"/>
    <property type="match status" value="1"/>
</dbReference>
<keyword evidence="2" id="KW-0813">Transport</keyword>
<dbReference type="Proteomes" id="UP000177797">
    <property type="component" value="Unassembled WGS sequence"/>
</dbReference>
<dbReference type="Pfam" id="PF02096">
    <property type="entry name" value="60KD_IMP"/>
    <property type="match status" value="1"/>
</dbReference>
<dbReference type="PANTHER" id="PTHR12428">
    <property type="entry name" value="OXA1"/>
    <property type="match status" value="1"/>
</dbReference>
<dbReference type="GO" id="GO:0032977">
    <property type="term" value="F:membrane insertase activity"/>
    <property type="evidence" value="ECO:0007669"/>
    <property type="project" value="InterPro"/>
</dbReference>
<keyword evidence="7 10" id="KW-0472">Membrane</keyword>
<dbReference type="GO" id="GO:0015031">
    <property type="term" value="P:protein transport"/>
    <property type="evidence" value="ECO:0007669"/>
    <property type="project" value="UniProtKB-KW"/>
</dbReference>
<name>A0A1G2NCU7_9BACT</name>
<evidence type="ECO:0000256" key="1">
    <source>
        <dbReference type="ARBA" id="ARBA00004651"/>
    </source>
</evidence>
<keyword evidence="4 9" id="KW-0812">Transmembrane</keyword>
<organism evidence="12 13">
    <name type="scientific">Candidatus Taylorbacteria bacterium RIFCSPLOWO2_01_FULL_48_100</name>
    <dbReference type="NCBI Taxonomy" id="1802322"/>
    <lineage>
        <taxon>Bacteria</taxon>
        <taxon>Candidatus Tayloriibacteriota</taxon>
    </lineage>
</organism>
<comment type="caution">
    <text evidence="12">The sequence shown here is derived from an EMBL/GenBank/DDBJ whole genome shotgun (WGS) entry which is preliminary data.</text>
</comment>
<keyword evidence="6 10" id="KW-1133">Transmembrane helix</keyword>
<evidence type="ECO:0000256" key="3">
    <source>
        <dbReference type="ARBA" id="ARBA00022475"/>
    </source>
</evidence>
<evidence type="ECO:0000259" key="11">
    <source>
        <dbReference type="Pfam" id="PF02096"/>
    </source>
</evidence>
<dbReference type="CDD" id="cd20070">
    <property type="entry name" value="5TM_YidC_Alb3"/>
    <property type="match status" value="1"/>
</dbReference>
<sequence length="247" mass="27742">MLEFFKVVFYQPLYNGLVFLMDVIPGADAGIAVIALTVIVKLVLFPLSKRSIETQFSMRRFQPELDELKKKYASDREGYARATMAFYKEKRINPFSSFFLLLIQLPVIISLYYVFFRGGLPEINEVLRYAFIPSPEVSMEFLGLIDIAGKSITLAALAGITQFFQVKLALPPPAPGTRDGSFQGELMHGMHMQMKYVMPIVAAVVAYTISGAVALYWTTSNLFAIGQEIVVRRRLGAQNKEIPNQHA</sequence>
<feature type="transmembrane region" description="Helical" evidence="10">
    <location>
        <begin position="196"/>
        <end position="217"/>
    </location>
</feature>
<evidence type="ECO:0000256" key="5">
    <source>
        <dbReference type="ARBA" id="ARBA00022927"/>
    </source>
</evidence>
<dbReference type="EMBL" id="MHSA01000021">
    <property type="protein sequence ID" value="OHA33886.1"/>
    <property type="molecule type" value="Genomic_DNA"/>
</dbReference>
<keyword evidence="3" id="KW-1003">Cell membrane</keyword>
<evidence type="ECO:0000256" key="7">
    <source>
        <dbReference type="ARBA" id="ARBA00023136"/>
    </source>
</evidence>
<keyword evidence="5" id="KW-0653">Protein transport</keyword>
<evidence type="ECO:0000256" key="9">
    <source>
        <dbReference type="RuleBase" id="RU003945"/>
    </source>
</evidence>
<gene>
    <name evidence="12" type="ORF">A2938_02575</name>
</gene>
<evidence type="ECO:0000256" key="8">
    <source>
        <dbReference type="ARBA" id="ARBA00023186"/>
    </source>
</evidence>
<feature type="transmembrane region" description="Helical" evidence="10">
    <location>
        <begin position="98"/>
        <end position="116"/>
    </location>
</feature>
<evidence type="ECO:0000313" key="13">
    <source>
        <dbReference type="Proteomes" id="UP000177797"/>
    </source>
</evidence>
<proteinExistence type="inferred from homology"/>
<protein>
    <recommendedName>
        <fullName evidence="11">Membrane insertase YidC/Oxa/ALB C-terminal domain-containing protein</fullName>
    </recommendedName>
</protein>
<evidence type="ECO:0000256" key="4">
    <source>
        <dbReference type="ARBA" id="ARBA00022692"/>
    </source>
</evidence>
<reference evidence="12 13" key="1">
    <citation type="journal article" date="2016" name="Nat. Commun.">
        <title>Thousands of microbial genomes shed light on interconnected biogeochemical processes in an aquifer system.</title>
        <authorList>
            <person name="Anantharaman K."/>
            <person name="Brown C.T."/>
            <person name="Hug L.A."/>
            <person name="Sharon I."/>
            <person name="Castelle C.J."/>
            <person name="Probst A.J."/>
            <person name="Thomas B.C."/>
            <person name="Singh A."/>
            <person name="Wilkins M.J."/>
            <person name="Karaoz U."/>
            <person name="Brodie E.L."/>
            <person name="Williams K.H."/>
            <person name="Hubbard S.S."/>
            <person name="Banfield J.F."/>
        </authorList>
    </citation>
    <scope>NUCLEOTIDE SEQUENCE [LARGE SCALE GENOMIC DNA]</scope>
</reference>
<dbReference type="GO" id="GO:0005886">
    <property type="term" value="C:plasma membrane"/>
    <property type="evidence" value="ECO:0007669"/>
    <property type="project" value="UniProtKB-SubCell"/>
</dbReference>
<dbReference type="AlphaFoldDB" id="A0A1G2NCU7"/>
<keyword evidence="8" id="KW-0143">Chaperone</keyword>
<dbReference type="InterPro" id="IPR047196">
    <property type="entry name" value="YidC_ALB_C"/>
</dbReference>
<evidence type="ECO:0000256" key="10">
    <source>
        <dbReference type="SAM" id="Phobius"/>
    </source>
</evidence>
<dbReference type="InterPro" id="IPR001708">
    <property type="entry name" value="YidC/ALB3/OXA1/COX18"/>
</dbReference>
<feature type="transmembrane region" description="Helical" evidence="10">
    <location>
        <begin position="29"/>
        <end position="48"/>
    </location>
</feature>
<comment type="subcellular location">
    <subcellularLocation>
        <location evidence="1">Cell membrane</location>
        <topology evidence="1">Multi-pass membrane protein</topology>
    </subcellularLocation>
    <subcellularLocation>
        <location evidence="9">Membrane</location>
        <topology evidence="9">Multi-pass membrane protein</topology>
    </subcellularLocation>
</comment>
<evidence type="ECO:0000313" key="12">
    <source>
        <dbReference type="EMBL" id="OHA33886.1"/>
    </source>
</evidence>
<dbReference type="InterPro" id="IPR028055">
    <property type="entry name" value="YidC/Oxa/ALB_C"/>
</dbReference>
<feature type="domain" description="Membrane insertase YidC/Oxa/ALB C-terminal" evidence="11">
    <location>
        <begin position="30"/>
        <end position="233"/>
    </location>
</feature>
<dbReference type="PANTHER" id="PTHR12428:SF65">
    <property type="entry name" value="CYTOCHROME C OXIDASE ASSEMBLY PROTEIN COX18, MITOCHONDRIAL"/>
    <property type="match status" value="1"/>
</dbReference>